<dbReference type="EMBL" id="QJJX01000063">
    <property type="protein sequence ID" value="PXX16620.1"/>
    <property type="molecule type" value="Genomic_DNA"/>
</dbReference>
<evidence type="ECO:0000313" key="1">
    <source>
        <dbReference type="EMBL" id="PXX16620.1"/>
    </source>
</evidence>
<evidence type="ECO:0000313" key="2">
    <source>
        <dbReference type="Proteomes" id="UP000248314"/>
    </source>
</evidence>
<protein>
    <submittedName>
        <fullName evidence="1">Uncharacterized protein</fullName>
    </submittedName>
</protein>
<gene>
    <name evidence="1" type="ORF">EJ73_02762</name>
</gene>
<proteinExistence type="predicted"/>
<keyword evidence="2" id="KW-1185">Reference proteome</keyword>
<dbReference type="STRING" id="1122991.GCA_000613445_00205"/>
<name>A0A318HSZ8_9BACT</name>
<sequence length="50" mass="5807">MRYLGAAYMIRWRSGILPFATTFAKETKDRNANLDKDEIYPHQDTIATKS</sequence>
<reference evidence="1 2" key="1">
    <citation type="submission" date="2018-05" db="EMBL/GenBank/DDBJ databases">
        <title>Genomic Encyclopedia of Type Strains, Phase I: the one thousand microbial genomes (KMG-I) project.</title>
        <authorList>
            <person name="Kyrpides N."/>
        </authorList>
    </citation>
    <scope>NUCLEOTIDE SEQUENCE [LARGE SCALE GENOMIC DNA]</scope>
    <source>
        <strain evidence="1 2">DSM 15611</strain>
    </source>
</reference>
<dbReference type="RefSeq" id="WP_170116136.1">
    <property type="nucleotide sequence ID" value="NZ_BAIZ01000079.1"/>
</dbReference>
<dbReference type="Proteomes" id="UP000248314">
    <property type="component" value="Unassembled WGS sequence"/>
</dbReference>
<comment type="caution">
    <text evidence="1">The sequence shown here is derived from an EMBL/GenBank/DDBJ whole genome shotgun (WGS) entry which is preliminary data.</text>
</comment>
<accession>A0A318HSZ8</accession>
<organism evidence="1 2">
    <name type="scientific">Hoylesella shahii DSM 15611 = JCM 12083</name>
    <dbReference type="NCBI Taxonomy" id="1122991"/>
    <lineage>
        <taxon>Bacteria</taxon>
        <taxon>Pseudomonadati</taxon>
        <taxon>Bacteroidota</taxon>
        <taxon>Bacteroidia</taxon>
        <taxon>Bacteroidales</taxon>
        <taxon>Prevotellaceae</taxon>
        <taxon>Hoylesella</taxon>
    </lineage>
</organism>
<dbReference type="AlphaFoldDB" id="A0A318HSZ8"/>